<dbReference type="AlphaFoldDB" id="A0A0F5PL87"/>
<reference evidence="1 2" key="2">
    <citation type="journal article" date="2015" name="BMC Genomics">
        <title>Analysis of three genomes within the thermophilic bacterial species Caldanaerobacter subterraneus with a focus on carbon monoxide dehydrogenase evolution and hydrolase diversity.</title>
        <authorList>
            <person name="Sant'Anna F.H."/>
            <person name="Lebedinsky A.V."/>
            <person name="Sokolova T.G."/>
            <person name="Robb F.T."/>
            <person name="Gonzalez J.M."/>
        </authorList>
    </citation>
    <scope>NUCLEOTIDE SEQUENCE [LARGE SCALE GENOMIC DNA]</scope>
    <source>
        <strain evidence="1 2">DSM 12653</strain>
    </source>
</reference>
<accession>A0A0F5PL87</accession>
<proteinExistence type="predicted"/>
<protein>
    <submittedName>
        <fullName evidence="1">Uncharacterized protein</fullName>
    </submittedName>
</protein>
<reference evidence="1 2" key="1">
    <citation type="submission" date="2008-07" db="EMBL/GenBank/DDBJ databases">
        <authorList>
            <person name="Gonzalez J."/>
            <person name="Sokolova T."/>
            <person name="Ferriera S."/>
            <person name="Johnson J."/>
            <person name="Kravitz S."/>
            <person name="Beeson K."/>
            <person name="Sutton G."/>
            <person name="Rogers Y.-H."/>
            <person name="Friedman R."/>
            <person name="Frazier M."/>
            <person name="Venter J.C."/>
        </authorList>
    </citation>
    <scope>NUCLEOTIDE SEQUENCE [LARGE SCALE GENOMIC DNA]</scope>
    <source>
        <strain evidence="1 2">DSM 12653</strain>
    </source>
</reference>
<sequence>MSSVLMDLILVFSPKKYYNNIENWKREYLR</sequence>
<comment type="caution">
    <text evidence="1">The sequence shown here is derived from an EMBL/GenBank/DDBJ whole genome shotgun (WGS) entry which is preliminary data.</text>
</comment>
<dbReference type="Proteomes" id="UP000010146">
    <property type="component" value="Unassembled WGS sequence"/>
</dbReference>
<name>A0A0F5PL87_9THEO</name>
<evidence type="ECO:0000313" key="2">
    <source>
        <dbReference type="Proteomes" id="UP000010146"/>
    </source>
</evidence>
<evidence type="ECO:0000313" key="1">
    <source>
        <dbReference type="EMBL" id="KKC29156.1"/>
    </source>
</evidence>
<reference evidence="2" key="3">
    <citation type="submission" date="2015-02" db="EMBL/GenBank/DDBJ databases">
        <title>Genome analysis of three genomes within the thermophilic hydrogenogenic bacterial species Caldanaerobacter subterraneus.</title>
        <authorList>
            <person name="Sant'Anna F.H."/>
            <person name="Lebedinsky A."/>
            <person name="Sokolova T."/>
            <person name="Robb F.T."/>
            <person name="Gonzalez J.M."/>
        </authorList>
    </citation>
    <scope>NUCLEOTIDE SEQUENCE [LARGE SCALE GENOMIC DNA]</scope>
    <source>
        <strain evidence="2">DSM 12653</strain>
    </source>
</reference>
<gene>
    <name evidence="1" type="ORF">CDSM653_01772</name>
</gene>
<dbReference type="EMBL" id="ABXP02000104">
    <property type="protein sequence ID" value="KKC29156.1"/>
    <property type="molecule type" value="Genomic_DNA"/>
</dbReference>
<organism evidence="1 2">
    <name type="scientific">Caldanaerobacter subterraneus subsp. pacificus DSM 12653</name>
    <dbReference type="NCBI Taxonomy" id="391606"/>
    <lineage>
        <taxon>Bacteria</taxon>
        <taxon>Bacillati</taxon>
        <taxon>Bacillota</taxon>
        <taxon>Clostridia</taxon>
        <taxon>Thermoanaerobacterales</taxon>
        <taxon>Thermoanaerobacteraceae</taxon>
        <taxon>Caldanaerobacter</taxon>
    </lineage>
</organism>